<gene>
    <name evidence="8" type="ORF">JYZ213_LOCUS14707</name>
</gene>
<evidence type="ECO:0000256" key="4">
    <source>
        <dbReference type="ARBA" id="ARBA00023157"/>
    </source>
</evidence>
<keyword evidence="2 5" id="KW-0768">Sushi</keyword>
<dbReference type="SMART" id="SM00032">
    <property type="entry name" value="CCP"/>
    <property type="match status" value="10"/>
</dbReference>
<evidence type="ECO:0000256" key="5">
    <source>
        <dbReference type="PROSITE-ProRule" id="PRU00302"/>
    </source>
</evidence>
<feature type="chain" id="PRO_5032677246" description="Sushi domain-containing protein" evidence="6">
    <location>
        <begin position="18"/>
        <end position="857"/>
    </location>
</feature>
<feature type="signal peptide" evidence="6">
    <location>
        <begin position="1"/>
        <end position="17"/>
    </location>
</feature>
<dbReference type="PANTHER" id="PTHR45785">
    <property type="entry name" value="COMPLEMENT FACTOR H-RELATED"/>
    <property type="match status" value="1"/>
</dbReference>
<keyword evidence="3 6" id="KW-0732">Signal</keyword>
<dbReference type="InterPro" id="IPR051503">
    <property type="entry name" value="ComplSys_Reg/VirEntry_Med"/>
</dbReference>
<dbReference type="PANTHER" id="PTHR45785:SF2">
    <property type="entry name" value="COMPLEMENT FACTOR H-RELATED"/>
    <property type="match status" value="1"/>
</dbReference>
<dbReference type="PROSITE" id="PS50923">
    <property type="entry name" value="SUSHI"/>
    <property type="match status" value="5"/>
</dbReference>
<evidence type="ECO:0000259" key="7">
    <source>
        <dbReference type="PROSITE" id="PS50923"/>
    </source>
</evidence>
<evidence type="ECO:0000256" key="1">
    <source>
        <dbReference type="ARBA" id="ARBA00004328"/>
    </source>
</evidence>
<protein>
    <recommendedName>
        <fullName evidence="7">Sushi domain-containing protein</fullName>
    </recommendedName>
</protein>
<proteinExistence type="predicted"/>
<evidence type="ECO:0000256" key="6">
    <source>
        <dbReference type="SAM" id="SignalP"/>
    </source>
</evidence>
<comment type="caution">
    <text evidence="8">The sequence shown here is derived from an EMBL/GenBank/DDBJ whole genome shotgun (WGS) entry which is preliminary data.</text>
</comment>
<dbReference type="AlphaFoldDB" id="A0A814F1L9"/>
<comment type="subcellular location">
    <subcellularLocation>
        <location evidence="1">Virion</location>
    </subcellularLocation>
</comment>
<sequence>MLFESIIYAIIFSLCFADFDETLIYCKTAPPKLINGLIKRDRVSYYKGQGYLGSMEYMCLPGFNLNGNKIVTCHNGVWSTMTQCIPKRRCSPIKSYPLNTVVGLTNISFFQNDPQQIVVGSTVTLRCIDNYEFDPTSNGSLIIQCQNDGTWTTMPRCRDAQAMCDYTKLYLPSRSRITRMNFKFSENNRQFHMVGSNLEYTCEEGYRLNDGTTSLIVECLSSGLWSSLPVCECEKIYFDFAQCFYILICFADVYQNTQTIRCNYPVHIENGFITVYNVTIWEDQTYTGTITYECNYGFETVYGRDQIMTECLNEIPTCPKQDLLDIESQVENSYVYNVSLQYIRDPLAFVYSSYVLRTCLPNFEHDPLSPPLKIQCQRDTHTWTGIPICRKIEPMTTEMTITENNEASIEIDNLIMLKENSTNNQSQTTIETESSTIVFDTTHTIVCYSNEIPYIPNSVIIQLQSNITYDVGTSLAYTCQPGYESLSNQSSFTTCSMNGTWSIDTINTTMCQLSSITTEEIFFNTSTVSSNITDENKNISINLDGNLPIMNLSNETLKSEIRSISPGDREVLHIISYCKELPQIEHAQLLRDDTIKHNFNNEITYSGSLEFICQFGFISENNKNEPFQVTCRNGVFYPKIFCIEKPRCSLPPSIDMSRNTIINSAINVFDTSTNEAIPGSFILLKCFDKNNDENSNFNITCLENGQWLLPPSSCIVPFQRRCQSGITIPNARTRINAKLTKDGYYNDGSRAAYQCLENFVHDPQSGPIHIQCKNGRWGPRPRCIPNGCTEPMSDTIENGWKSAESFIIYNDIKYYKLTRYSCREKAILVDSSSRVIDIECRNNKWEYKSLPACQLEE</sequence>
<keyword evidence="4" id="KW-1015">Disulfide bond</keyword>
<dbReference type="Pfam" id="PF00084">
    <property type="entry name" value="Sushi"/>
    <property type="match status" value="5"/>
</dbReference>
<organism evidence="8 9">
    <name type="scientific">Adineta steineri</name>
    <dbReference type="NCBI Taxonomy" id="433720"/>
    <lineage>
        <taxon>Eukaryota</taxon>
        <taxon>Metazoa</taxon>
        <taxon>Spiralia</taxon>
        <taxon>Gnathifera</taxon>
        <taxon>Rotifera</taxon>
        <taxon>Eurotatoria</taxon>
        <taxon>Bdelloidea</taxon>
        <taxon>Adinetida</taxon>
        <taxon>Adinetidae</taxon>
        <taxon>Adineta</taxon>
    </lineage>
</organism>
<feature type="domain" description="Sushi" evidence="7">
    <location>
        <begin position="24"/>
        <end position="86"/>
    </location>
</feature>
<dbReference type="CDD" id="cd00033">
    <property type="entry name" value="CCP"/>
    <property type="match status" value="4"/>
</dbReference>
<feature type="domain" description="Sushi" evidence="7">
    <location>
        <begin position="445"/>
        <end position="513"/>
    </location>
</feature>
<dbReference type="SUPFAM" id="SSF57535">
    <property type="entry name" value="Complement control module/SCR domain"/>
    <property type="match status" value="6"/>
</dbReference>
<feature type="domain" description="Sushi" evidence="7">
    <location>
        <begin position="88"/>
        <end position="159"/>
    </location>
</feature>
<dbReference type="InterPro" id="IPR000436">
    <property type="entry name" value="Sushi_SCR_CCP_dom"/>
</dbReference>
<evidence type="ECO:0000256" key="2">
    <source>
        <dbReference type="ARBA" id="ARBA00022659"/>
    </source>
</evidence>
<dbReference type="InterPro" id="IPR035976">
    <property type="entry name" value="Sushi/SCR/CCP_sf"/>
</dbReference>
<name>A0A814F1L9_9BILA</name>
<reference evidence="8" key="1">
    <citation type="submission" date="2021-02" db="EMBL/GenBank/DDBJ databases">
        <authorList>
            <person name="Nowell W R."/>
        </authorList>
    </citation>
    <scope>NUCLEOTIDE SEQUENCE</scope>
</reference>
<dbReference type="Gene3D" id="2.10.70.10">
    <property type="entry name" value="Complement Module, domain 1"/>
    <property type="match status" value="5"/>
</dbReference>
<evidence type="ECO:0000256" key="3">
    <source>
        <dbReference type="ARBA" id="ARBA00022729"/>
    </source>
</evidence>
<comment type="caution">
    <text evidence="5">Lacks conserved residue(s) required for the propagation of feature annotation.</text>
</comment>
<accession>A0A814F1L9</accession>
<dbReference type="Proteomes" id="UP000663845">
    <property type="component" value="Unassembled WGS sequence"/>
</dbReference>
<feature type="domain" description="Sushi" evidence="7">
    <location>
        <begin position="720"/>
        <end position="785"/>
    </location>
</feature>
<evidence type="ECO:0000313" key="8">
    <source>
        <dbReference type="EMBL" id="CAF0976869.1"/>
    </source>
</evidence>
<evidence type="ECO:0000313" key="9">
    <source>
        <dbReference type="Proteomes" id="UP000663845"/>
    </source>
</evidence>
<feature type="domain" description="Sushi" evidence="7">
    <location>
        <begin position="162"/>
        <end position="235"/>
    </location>
</feature>
<dbReference type="EMBL" id="CAJNOG010000123">
    <property type="protein sequence ID" value="CAF0976869.1"/>
    <property type="molecule type" value="Genomic_DNA"/>
</dbReference>